<dbReference type="EMBL" id="AP021861">
    <property type="protein sequence ID" value="BBO35368.1"/>
    <property type="molecule type" value="Genomic_DNA"/>
</dbReference>
<protein>
    <submittedName>
        <fullName evidence="2">Uncharacterized protein</fullName>
    </submittedName>
</protein>
<dbReference type="AlphaFoldDB" id="A0A5K7XFS7"/>
<keyword evidence="1" id="KW-1133">Transmembrane helix</keyword>
<organism evidence="2 3">
    <name type="scientific">Lacipirellula parvula</name>
    <dbReference type="NCBI Taxonomy" id="2650471"/>
    <lineage>
        <taxon>Bacteria</taxon>
        <taxon>Pseudomonadati</taxon>
        <taxon>Planctomycetota</taxon>
        <taxon>Planctomycetia</taxon>
        <taxon>Pirellulales</taxon>
        <taxon>Lacipirellulaceae</taxon>
        <taxon>Lacipirellula</taxon>
    </lineage>
</organism>
<evidence type="ECO:0000313" key="2">
    <source>
        <dbReference type="EMBL" id="BBO35368.1"/>
    </source>
</evidence>
<sequence length="153" mass="17202">MKGAIAFFVVQLLLLGVLLFGDIGFDHPGKYGLDYDDLLKLLFFYVACLFVGVLYAAFRRQWKLLLAQLATPVSLWFVIFVVPELMPPLDPADYQHLVGKTRSEARETFGFWRSRISGSSGDSEFDHYDGMSILYNPSSASVRDPRAISVQAN</sequence>
<feature type="transmembrane region" description="Helical" evidence="1">
    <location>
        <begin position="38"/>
        <end position="57"/>
    </location>
</feature>
<evidence type="ECO:0000256" key="1">
    <source>
        <dbReference type="SAM" id="Phobius"/>
    </source>
</evidence>
<accession>A0A5K7XFS7</accession>
<reference evidence="3" key="1">
    <citation type="submission" date="2019-10" db="EMBL/GenBank/DDBJ databases">
        <title>Lacipirellula parvula gen. nov., sp. nov., representing a lineage of planctomycetes widespread in freshwater anoxic habitats, and description of the family Lacipirellulaceae.</title>
        <authorList>
            <person name="Dedysh S.N."/>
            <person name="Kulichevskaya I.S."/>
            <person name="Beletsky A.V."/>
            <person name="Rakitin A.L."/>
            <person name="Mardanov A.V."/>
            <person name="Ivanova A.A."/>
            <person name="Saltykova V.X."/>
            <person name="Rijpstra W.I.C."/>
            <person name="Sinninghe Damste J.S."/>
            <person name="Ravin N.V."/>
        </authorList>
    </citation>
    <scope>NUCLEOTIDE SEQUENCE [LARGE SCALE GENOMIC DNA]</scope>
    <source>
        <strain evidence="3">PX69</strain>
    </source>
</reference>
<dbReference type="KEGG" id="lpav:PLANPX_4980"/>
<feature type="transmembrane region" description="Helical" evidence="1">
    <location>
        <begin position="64"/>
        <end position="82"/>
    </location>
</feature>
<gene>
    <name evidence="2" type="ORF">PLANPX_4980</name>
</gene>
<name>A0A5K7XFS7_9BACT</name>
<dbReference type="RefSeq" id="WP_152100762.1">
    <property type="nucleotide sequence ID" value="NZ_AP021861.1"/>
</dbReference>
<keyword evidence="1" id="KW-0812">Transmembrane</keyword>
<keyword evidence="1" id="KW-0472">Membrane</keyword>
<keyword evidence="3" id="KW-1185">Reference proteome</keyword>
<proteinExistence type="predicted"/>
<dbReference type="Proteomes" id="UP000326837">
    <property type="component" value="Chromosome"/>
</dbReference>
<evidence type="ECO:0000313" key="3">
    <source>
        <dbReference type="Proteomes" id="UP000326837"/>
    </source>
</evidence>